<dbReference type="EMBL" id="LN890663">
    <property type="protein sequence ID" value="CUS06480.1"/>
    <property type="molecule type" value="Genomic_DNA"/>
</dbReference>
<dbReference type="KEGG" id="vg:40103105"/>
<organism evidence="2 3">
    <name type="scientific">Acinetobacter phage Loki</name>
    <dbReference type="NCBI Taxonomy" id="1970374"/>
    <lineage>
        <taxon>Viruses</taxon>
        <taxon>Duplodnaviria</taxon>
        <taxon>Heunggongvirae</taxon>
        <taxon>Uroviricota</taxon>
        <taxon>Caudoviricetes</taxon>
        <taxon>Lokivirus</taxon>
        <taxon>Lokivirus loki</taxon>
    </lineage>
</organism>
<dbReference type="InterPro" id="IPR053802">
    <property type="entry name" value="DUF6950"/>
</dbReference>
<protein>
    <recommendedName>
        <fullName evidence="1">DUF6950 domain-containing protein</fullName>
    </recommendedName>
</protein>
<dbReference type="GeneID" id="40103105"/>
<gene>
    <name evidence="2" type="primary">LOKI_19</name>
</gene>
<dbReference type="Pfam" id="PF22262">
    <property type="entry name" value="DUF6950"/>
    <property type="match status" value="1"/>
</dbReference>
<evidence type="ECO:0000259" key="1">
    <source>
        <dbReference type="Pfam" id="PF22262"/>
    </source>
</evidence>
<sequence length="144" mass="16626">MDLDQYMIYCEGRLFKWGEFDCCLFASGAIKVQCGYNPMESVAHYVDTTTASISLRERFGTNSVRDAFLQIAEEYGAERVENNELKDGDILSVDFSRMIKQRCQVDQSFGMGVYWRNSIYVCLQPRGLARLGNDLTLKDAWRFR</sequence>
<evidence type="ECO:0000313" key="3">
    <source>
        <dbReference type="Proteomes" id="UP000271981"/>
    </source>
</evidence>
<name>A0A0P1KLC2_9CAUD</name>
<evidence type="ECO:0000313" key="2">
    <source>
        <dbReference type="EMBL" id="CUS06480.1"/>
    </source>
</evidence>
<proteinExistence type="predicted"/>
<reference evidence="3" key="1">
    <citation type="submission" date="2015-10" db="EMBL/GenBank/DDBJ databases">
        <authorList>
            <person name="Turner D."/>
        </authorList>
    </citation>
    <scope>NUCLEOTIDE SEQUENCE [LARGE SCALE GENOMIC DNA]</scope>
</reference>
<dbReference type="OrthoDB" id="11826at10239"/>
<dbReference type="RefSeq" id="YP_009626204.1">
    <property type="nucleotide sequence ID" value="NC_042137.1"/>
</dbReference>
<keyword evidence="3" id="KW-1185">Reference proteome</keyword>
<feature type="domain" description="DUF6950" evidence="1">
    <location>
        <begin position="3"/>
        <end position="142"/>
    </location>
</feature>
<dbReference type="Proteomes" id="UP000271981">
    <property type="component" value="Genome"/>
</dbReference>
<accession>A0A0P1KLC2</accession>